<dbReference type="GO" id="GO:0003677">
    <property type="term" value="F:DNA binding"/>
    <property type="evidence" value="ECO:0007669"/>
    <property type="project" value="InterPro"/>
</dbReference>
<dbReference type="GO" id="GO:0003723">
    <property type="term" value="F:RNA binding"/>
    <property type="evidence" value="ECO:0007669"/>
    <property type="project" value="UniProtKB-KW"/>
</dbReference>
<dbReference type="PANTHER" id="PTHR14966">
    <property type="entry name" value="Z-DNA-BINDING PROTEIN 1"/>
    <property type="match status" value="1"/>
</dbReference>
<feature type="compositionally biased region" description="Polar residues" evidence="3">
    <location>
        <begin position="46"/>
        <end position="55"/>
    </location>
</feature>
<feature type="region of interest" description="Disordered" evidence="3">
    <location>
        <begin position="384"/>
        <end position="470"/>
    </location>
</feature>
<organism evidence="5 6">
    <name type="scientific">Microtus ochrogaster</name>
    <name type="common">Prairie vole</name>
    <dbReference type="NCBI Taxonomy" id="79684"/>
    <lineage>
        <taxon>Eukaryota</taxon>
        <taxon>Metazoa</taxon>
        <taxon>Chordata</taxon>
        <taxon>Craniata</taxon>
        <taxon>Vertebrata</taxon>
        <taxon>Euteleostomi</taxon>
        <taxon>Mammalia</taxon>
        <taxon>Eutheria</taxon>
        <taxon>Euarchontoglires</taxon>
        <taxon>Glires</taxon>
        <taxon>Rodentia</taxon>
        <taxon>Myomorpha</taxon>
        <taxon>Muroidea</taxon>
        <taxon>Cricetidae</taxon>
        <taxon>Arvicolinae</taxon>
        <taxon>Microtus</taxon>
    </lineage>
</organism>
<dbReference type="Pfam" id="PF02295">
    <property type="entry name" value="z-alpha"/>
    <property type="match status" value="1"/>
</dbReference>
<dbReference type="InterPro" id="IPR036388">
    <property type="entry name" value="WH-like_DNA-bd_sf"/>
</dbReference>
<dbReference type="GO" id="GO:0003726">
    <property type="term" value="F:double-stranded RNA adenosine deaminase activity"/>
    <property type="evidence" value="ECO:0007669"/>
    <property type="project" value="InterPro"/>
</dbReference>
<gene>
    <name evidence="5" type="ORF">LTLLF_151240</name>
</gene>
<keyword evidence="1" id="KW-0694">RNA-binding</keyword>
<reference evidence="5" key="1">
    <citation type="submission" date="2020-03" db="EMBL/GenBank/DDBJ databases">
        <title>Studies in the Genomics of Life Span.</title>
        <authorList>
            <person name="Glass D."/>
        </authorList>
    </citation>
    <scope>NUCLEOTIDE SEQUENCE</scope>
    <source>
        <strain evidence="5">LTLLF</strain>
        <tissue evidence="5">Muscle</tissue>
    </source>
</reference>
<sequence length="470" mass="50268">MDSTMLGGPCPPSSNSGISATCYGSGGRMEGPPPTYSEVIGHYPGSSFQHQQSHGPPSLLEGTRLHHPHIAPLENKEKEKQKDNLEQKILEALSEVGGSVKIGQLVKKCQAPKKLVNSTLYRLKKEGKVSSPAPTTWCLGGSTSADEAPTVPEDPTAQPSLDDRIFRFLEANGPCRALHIAKALGMNTAKEVNPDLYRMRSSHLLSYDGQAWMIYDSSRKGQGLAHSGTRQECAAIIYQQNPINMICQQGANNHISISESEAIQIGHGNTMLRQIACAQRDDPSSQNTPPGAWGAQHIHMEKSLLRRVQLGHGNEMSLPRDPVQHPAEEHPDGSFTGSPPVSATSTDAGTSFHMQTPEPGPHPEGVSAQKVHIKSSWLEDATIGNSNKMTIRTASQGEVGESGSSKEPKEETDSSSKASPCGSCSHTPSSSTLLAPELRNMTLGDSSPQPTEPVLREDGASDTGGCQTQE</sequence>
<evidence type="ECO:0000259" key="4">
    <source>
        <dbReference type="PROSITE" id="PS50139"/>
    </source>
</evidence>
<dbReference type="GO" id="GO:0051607">
    <property type="term" value="P:defense response to virus"/>
    <property type="evidence" value="ECO:0007669"/>
    <property type="project" value="UniProtKB-KW"/>
</dbReference>
<evidence type="ECO:0000256" key="1">
    <source>
        <dbReference type="ARBA" id="ARBA00022884"/>
    </source>
</evidence>
<evidence type="ECO:0000313" key="5">
    <source>
        <dbReference type="EMBL" id="KAH0511080.1"/>
    </source>
</evidence>
<feature type="domain" description="Z-binding" evidence="4">
    <location>
        <begin position="79"/>
        <end position="141"/>
    </location>
</feature>
<dbReference type="EMBL" id="JAATJU010022300">
    <property type="protein sequence ID" value="KAH0511080.1"/>
    <property type="molecule type" value="Genomic_DNA"/>
</dbReference>
<dbReference type="GO" id="GO:0060340">
    <property type="term" value="P:positive regulation of type I interferon-mediated signaling pathway"/>
    <property type="evidence" value="ECO:0007669"/>
    <property type="project" value="InterPro"/>
</dbReference>
<feature type="compositionally biased region" description="Basic and acidic residues" evidence="3">
    <location>
        <begin position="322"/>
        <end position="332"/>
    </location>
</feature>
<dbReference type="GO" id="GO:0005634">
    <property type="term" value="C:nucleus"/>
    <property type="evidence" value="ECO:0007669"/>
    <property type="project" value="TreeGrafter"/>
</dbReference>
<name>A0A8J6GH08_MICOH</name>
<comment type="caution">
    <text evidence="5">The sequence shown here is derived from an EMBL/GenBank/DDBJ whole genome shotgun (WGS) entry which is preliminary data.</text>
</comment>
<dbReference type="Proteomes" id="UP000710432">
    <property type="component" value="Unassembled WGS sequence"/>
</dbReference>
<feature type="region of interest" description="Disordered" evidence="3">
    <location>
        <begin position="314"/>
        <end position="370"/>
    </location>
</feature>
<dbReference type="PANTHER" id="PTHR14966:SF0">
    <property type="entry name" value="Z-DNA-BINDING PROTEIN 1"/>
    <property type="match status" value="1"/>
</dbReference>
<feature type="compositionally biased region" description="Basic and acidic residues" evidence="3">
    <location>
        <begin position="404"/>
        <end position="414"/>
    </location>
</feature>
<feature type="compositionally biased region" description="Polar residues" evidence="3">
    <location>
        <begin position="384"/>
        <end position="396"/>
    </location>
</feature>
<dbReference type="SUPFAM" id="SSF46785">
    <property type="entry name" value="Winged helix' DNA-binding domain"/>
    <property type="match status" value="2"/>
</dbReference>
<accession>A0A8J6GH08</accession>
<keyword evidence="2" id="KW-0051">Antiviral defense</keyword>
<dbReference type="InterPro" id="IPR025735">
    <property type="entry name" value="RHIM"/>
</dbReference>
<dbReference type="InterPro" id="IPR042361">
    <property type="entry name" value="ZBP1"/>
</dbReference>
<dbReference type="Gene3D" id="1.10.10.10">
    <property type="entry name" value="Winged helix-like DNA-binding domain superfamily/Winged helix DNA-binding domain"/>
    <property type="match status" value="2"/>
</dbReference>
<dbReference type="PROSITE" id="PS50139">
    <property type="entry name" value="Z_BINDING"/>
    <property type="match status" value="2"/>
</dbReference>
<dbReference type="AlphaFoldDB" id="A0A8J6GH08"/>
<feature type="region of interest" description="Disordered" evidence="3">
    <location>
        <begin position="1"/>
        <end position="63"/>
    </location>
</feature>
<evidence type="ECO:0000313" key="6">
    <source>
        <dbReference type="Proteomes" id="UP000710432"/>
    </source>
</evidence>
<evidence type="ECO:0000256" key="3">
    <source>
        <dbReference type="SAM" id="MobiDB-lite"/>
    </source>
</evidence>
<protein>
    <submittedName>
        <fullName evidence="5">Z-DNA-binding protein 1</fullName>
    </submittedName>
</protein>
<dbReference type="InterPro" id="IPR042371">
    <property type="entry name" value="Z_dom"/>
</dbReference>
<feature type="compositionally biased region" description="Polar residues" evidence="3">
    <location>
        <begin position="335"/>
        <end position="354"/>
    </location>
</feature>
<feature type="compositionally biased region" description="Low complexity" evidence="3">
    <location>
        <begin position="415"/>
        <end position="425"/>
    </location>
</feature>
<proteinExistence type="predicted"/>
<feature type="domain" description="Z-binding" evidence="4">
    <location>
        <begin position="155"/>
        <end position="216"/>
    </location>
</feature>
<dbReference type="InterPro" id="IPR036390">
    <property type="entry name" value="WH_DNA-bd_sf"/>
</dbReference>
<dbReference type="SMART" id="SM00550">
    <property type="entry name" value="Zalpha"/>
    <property type="match status" value="2"/>
</dbReference>
<dbReference type="Pfam" id="PF12721">
    <property type="entry name" value="RHIM"/>
    <property type="match status" value="2"/>
</dbReference>
<evidence type="ECO:0000256" key="2">
    <source>
        <dbReference type="ARBA" id="ARBA00023118"/>
    </source>
</evidence>